<evidence type="ECO:0000256" key="3">
    <source>
        <dbReference type="ARBA" id="ARBA00023163"/>
    </source>
</evidence>
<dbReference type="InterPro" id="IPR036271">
    <property type="entry name" value="Tet_transcr_reg_TetR-rel_C_sf"/>
</dbReference>
<dbReference type="RefSeq" id="WP_083559131.1">
    <property type="nucleotide sequence ID" value="NZ_AQQV01000001.1"/>
</dbReference>
<dbReference type="Pfam" id="PF00440">
    <property type="entry name" value="TetR_N"/>
    <property type="match status" value="1"/>
</dbReference>
<sequence length="236" mass="26932">MSQPRPDREQRRRAILDAAREAFCAHGYDQAAVSEIAARVGVVEGTVYRYFDSKHDLLMQVLSDWYQTMFGDYADALAGVSGARTRLRLLIWRHLRTIHDAPELCRLMFREARDDIGDANAELRKLNRRYTRFLVDVLEEGVAQGEFRDGVAPTLFRDLVYGGIEHYCWRYLTGQGELDIDQAAEQISDIFCHGIALPGDALSRETRRLSELVARLEHLLPDNPRAPQSHAKMQSS</sequence>
<dbReference type="GO" id="GO:0000976">
    <property type="term" value="F:transcription cis-regulatory region binding"/>
    <property type="evidence" value="ECO:0007669"/>
    <property type="project" value="TreeGrafter"/>
</dbReference>
<dbReference type="SUPFAM" id="SSF48498">
    <property type="entry name" value="Tetracyclin repressor-like, C-terminal domain"/>
    <property type="match status" value="1"/>
</dbReference>
<reference evidence="6 7" key="1">
    <citation type="submission" date="2013-04" db="EMBL/GenBank/DDBJ databases">
        <title>Oceanococcus atlanticus 22II-S10r2 Genome Sequencing.</title>
        <authorList>
            <person name="Lai Q."/>
            <person name="Li G."/>
            <person name="Shao Z."/>
        </authorList>
    </citation>
    <scope>NUCLEOTIDE SEQUENCE [LARGE SCALE GENOMIC DNA]</scope>
    <source>
        <strain evidence="6 7">22II-S10r2</strain>
    </source>
</reference>
<dbReference type="STRING" id="1317117.ATO7_01440"/>
<gene>
    <name evidence="6" type="ORF">ATO7_01440</name>
</gene>
<dbReference type="Pfam" id="PF17932">
    <property type="entry name" value="TetR_C_24"/>
    <property type="match status" value="1"/>
</dbReference>
<dbReference type="AlphaFoldDB" id="A0A1Y1SFR8"/>
<evidence type="ECO:0000259" key="5">
    <source>
        <dbReference type="PROSITE" id="PS50977"/>
    </source>
</evidence>
<protein>
    <submittedName>
        <fullName evidence="6">Transcriptional regulator, TetR family protein</fullName>
    </submittedName>
</protein>
<dbReference type="Gene3D" id="1.10.357.10">
    <property type="entry name" value="Tetracycline Repressor, domain 2"/>
    <property type="match status" value="1"/>
</dbReference>
<dbReference type="EMBL" id="AQQV01000001">
    <property type="protein sequence ID" value="ORE88497.1"/>
    <property type="molecule type" value="Genomic_DNA"/>
</dbReference>
<dbReference type="Proteomes" id="UP000192342">
    <property type="component" value="Unassembled WGS sequence"/>
</dbReference>
<proteinExistence type="predicted"/>
<evidence type="ECO:0000313" key="6">
    <source>
        <dbReference type="EMBL" id="ORE88497.1"/>
    </source>
</evidence>
<dbReference type="PANTHER" id="PTHR30055">
    <property type="entry name" value="HTH-TYPE TRANSCRIPTIONAL REGULATOR RUTR"/>
    <property type="match status" value="1"/>
</dbReference>
<evidence type="ECO:0000256" key="1">
    <source>
        <dbReference type="ARBA" id="ARBA00023015"/>
    </source>
</evidence>
<dbReference type="InterPro" id="IPR050109">
    <property type="entry name" value="HTH-type_TetR-like_transc_reg"/>
</dbReference>
<dbReference type="InterPro" id="IPR041490">
    <property type="entry name" value="KstR2_TetR_C"/>
</dbReference>
<keyword evidence="7" id="KW-1185">Reference proteome</keyword>
<keyword evidence="3" id="KW-0804">Transcription</keyword>
<dbReference type="PRINTS" id="PR00455">
    <property type="entry name" value="HTHTETR"/>
</dbReference>
<feature type="DNA-binding region" description="H-T-H motif" evidence="4">
    <location>
        <begin position="32"/>
        <end position="51"/>
    </location>
</feature>
<dbReference type="FunFam" id="1.10.10.60:FF:000141">
    <property type="entry name" value="TetR family transcriptional regulator"/>
    <property type="match status" value="1"/>
</dbReference>
<keyword evidence="1" id="KW-0805">Transcription regulation</keyword>
<dbReference type="PROSITE" id="PS50977">
    <property type="entry name" value="HTH_TETR_2"/>
    <property type="match status" value="1"/>
</dbReference>
<dbReference type="InterPro" id="IPR001647">
    <property type="entry name" value="HTH_TetR"/>
</dbReference>
<name>A0A1Y1SFR8_9GAMM</name>
<organism evidence="6 7">
    <name type="scientific">Oceanococcus atlanticus</name>
    <dbReference type="NCBI Taxonomy" id="1317117"/>
    <lineage>
        <taxon>Bacteria</taxon>
        <taxon>Pseudomonadati</taxon>
        <taxon>Pseudomonadota</taxon>
        <taxon>Gammaproteobacteria</taxon>
        <taxon>Chromatiales</taxon>
        <taxon>Oceanococcaceae</taxon>
        <taxon>Oceanococcus</taxon>
    </lineage>
</organism>
<evidence type="ECO:0000256" key="2">
    <source>
        <dbReference type="ARBA" id="ARBA00023125"/>
    </source>
</evidence>
<dbReference type="PANTHER" id="PTHR30055:SF234">
    <property type="entry name" value="HTH-TYPE TRANSCRIPTIONAL REGULATOR BETI"/>
    <property type="match status" value="1"/>
</dbReference>
<dbReference type="SUPFAM" id="SSF46689">
    <property type="entry name" value="Homeodomain-like"/>
    <property type="match status" value="1"/>
</dbReference>
<dbReference type="InterPro" id="IPR009057">
    <property type="entry name" value="Homeodomain-like_sf"/>
</dbReference>
<keyword evidence="2 4" id="KW-0238">DNA-binding</keyword>
<dbReference type="GO" id="GO:0003700">
    <property type="term" value="F:DNA-binding transcription factor activity"/>
    <property type="evidence" value="ECO:0007669"/>
    <property type="project" value="TreeGrafter"/>
</dbReference>
<dbReference type="OrthoDB" id="4541465at2"/>
<dbReference type="Gene3D" id="1.10.10.60">
    <property type="entry name" value="Homeodomain-like"/>
    <property type="match status" value="1"/>
</dbReference>
<evidence type="ECO:0000256" key="4">
    <source>
        <dbReference type="PROSITE-ProRule" id="PRU00335"/>
    </source>
</evidence>
<evidence type="ECO:0000313" key="7">
    <source>
        <dbReference type="Proteomes" id="UP000192342"/>
    </source>
</evidence>
<accession>A0A1Y1SFR8</accession>
<feature type="domain" description="HTH tetR-type" evidence="5">
    <location>
        <begin position="9"/>
        <end position="69"/>
    </location>
</feature>
<comment type="caution">
    <text evidence="6">The sequence shown here is derived from an EMBL/GenBank/DDBJ whole genome shotgun (WGS) entry which is preliminary data.</text>
</comment>